<feature type="compositionally biased region" description="Low complexity" evidence="1">
    <location>
        <begin position="616"/>
        <end position="630"/>
    </location>
</feature>
<dbReference type="GO" id="GO:0044325">
    <property type="term" value="F:transmembrane transporter binding"/>
    <property type="evidence" value="ECO:0007669"/>
    <property type="project" value="InterPro"/>
</dbReference>
<dbReference type="EMBL" id="JABSTV010001255">
    <property type="protein sequence ID" value="KAH7936121.1"/>
    <property type="molecule type" value="Genomic_DNA"/>
</dbReference>
<dbReference type="GO" id="GO:0045955">
    <property type="term" value="P:negative regulation of calcium ion-dependent exocytosis"/>
    <property type="evidence" value="ECO:0007669"/>
    <property type="project" value="TreeGrafter"/>
</dbReference>
<feature type="region of interest" description="Disordered" evidence="1">
    <location>
        <begin position="20"/>
        <end position="112"/>
    </location>
</feature>
<dbReference type="VEuPathDB" id="VectorBase:RSAN_038835"/>
<feature type="compositionally biased region" description="Basic and acidic residues" evidence="1">
    <location>
        <begin position="42"/>
        <end position="62"/>
    </location>
</feature>
<feature type="compositionally biased region" description="Basic and acidic residues" evidence="1">
    <location>
        <begin position="694"/>
        <end position="705"/>
    </location>
</feature>
<feature type="compositionally biased region" description="Low complexity" evidence="1">
    <location>
        <begin position="560"/>
        <end position="598"/>
    </location>
</feature>
<feature type="compositionally biased region" description="Acidic residues" evidence="1">
    <location>
        <begin position="317"/>
        <end position="326"/>
    </location>
</feature>
<feature type="compositionally biased region" description="Gly residues" evidence="1">
    <location>
        <begin position="470"/>
        <end position="481"/>
    </location>
</feature>
<reference evidence="2" key="1">
    <citation type="journal article" date="2020" name="Cell">
        <title>Large-Scale Comparative Analyses of Tick Genomes Elucidate Their Genetic Diversity and Vector Capacities.</title>
        <authorList>
            <consortium name="Tick Genome and Microbiome Consortium (TIGMIC)"/>
            <person name="Jia N."/>
            <person name="Wang J."/>
            <person name="Shi W."/>
            <person name="Du L."/>
            <person name="Sun Y."/>
            <person name="Zhan W."/>
            <person name="Jiang J.F."/>
            <person name="Wang Q."/>
            <person name="Zhang B."/>
            <person name="Ji P."/>
            <person name="Bell-Sakyi L."/>
            <person name="Cui X.M."/>
            <person name="Yuan T.T."/>
            <person name="Jiang B.G."/>
            <person name="Yang W.F."/>
            <person name="Lam T.T."/>
            <person name="Chang Q.C."/>
            <person name="Ding S.J."/>
            <person name="Wang X.J."/>
            <person name="Zhu J.G."/>
            <person name="Ruan X.D."/>
            <person name="Zhao L."/>
            <person name="Wei J.T."/>
            <person name="Ye R.Z."/>
            <person name="Que T.C."/>
            <person name="Du C.H."/>
            <person name="Zhou Y.H."/>
            <person name="Cheng J.X."/>
            <person name="Dai P.F."/>
            <person name="Guo W.B."/>
            <person name="Han X.H."/>
            <person name="Huang E.J."/>
            <person name="Li L.F."/>
            <person name="Wei W."/>
            <person name="Gao Y.C."/>
            <person name="Liu J.Z."/>
            <person name="Shao H.Z."/>
            <person name="Wang X."/>
            <person name="Wang C.C."/>
            <person name="Yang T.C."/>
            <person name="Huo Q.B."/>
            <person name="Li W."/>
            <person name="Chen H.Y."/>
            <person name="Chen S.E."/>
            <person name="Zhou L.G."/>
            <person name="Ni X.B."/>
            <person name="Tian J.H."/>
            <person name="Sheng Y."/>
            <person name="Liu T."/>
            <person name="Pan Y.S."/>
            <person name="Xia L.Y."/>
            <person name="Li J."/>
            <person name="Zhao F."/>
            <person name="Cao W.C."/>
        </authorList>
    </citation>
    <scope>NUCLEOTIDE SEQUENCE</scope>
    <source>
        <strain evidence="2">Rsan-2018</strain>
    </source>
</reference>
<dbReference type="GO" id="GO:0030141">
    <property type="term" value="C:secretory granule"/>
    <property type="evidence" value="ECO:0007669"/>
    <property type="project" value="TreeGrafter"/>
</dbReference>
<feature type="compositionally biased region" description="Low complexity" evidence="1">
    <location>
        <begin position="83"/>
        <end position="97"/>
    </location>
</feature>
<dbReference type="PANTHER" id="PTHR28597">
    <property type="entry name" value="VOLTAGE-DEPENDENT CALCIUM CHANNEL BETA SUBUNIT-ASSOCIATED REGULATORY PROTEIN"/>
    <property type="match status" value="1"/>
</dbReference>
<organism evidence="2 3">
    <name type="scientific">Rhipicephalus sanguineus</name>
    <name type="common">Brown dog tick</name>
    <name type="synonym">Ixodes sanguineus</name>
    <dbReference type="NCBI Taxonomy" id="34632"/>
    <lineage>
        <taxon>Eukaryota</taxon>
        <taxon>Metazoa</taxon>
        <taxon>Ecdysozoa</taxon>
        <taxon>Arthropoda</taxon>
        <taxon>Chelicerata</taxon>
        <taxon>Arachnida</taxon>
        <taxon>Acari</taxon>
        <taxon>Parasitiformes</taxon>
        <taxon>Ixodida</taxon>
        <taxon>Ixodoidea</taxon>
        <taxon>Ixodidae</taxon>
        <taxon>Rhipicephalinae</taxon>
        <taxon>Rhipicephalus</taxon>
        <taxon>Rhipicephalus</taxon>
    </lineage>
</organism>
<feature type="region of interest" description="Disordered" evidence="1">
    <location>
        <begin position="149"/>
        <end position="186"/>
    </location>
</feature>
<feature type="compositionally biased region" description="Polar residues" evidence="1">
    <location>
        <begin position="65"/>
        <end position="82"/>
    </location>
</feature>
<feature type="region of interest" description="Disordered" evidence="1">
    <location>
        <begin position="382"/>
        <end position="412"/>
    </location>
</feature>
<evidence type="ECO:0000313" key="3">
    <source>
        <dbReference type="Proteomes" id="UP000821837"/>
    </source>
</evidence>
<feature type="compositionally biased region" description="Low complexity" evidence="1">
    <location>
        <begin position="523"/>
        <end position="537"/>
    </location>
</feature>
<feature type="region of interest" description="Disordered" evidence="1">
    <location>
        <begin position="218"/>
        <end position="263"/>
    </location>
</feature>
<protein>
    <submittedName>
        <fullName evidence="2">Uncharacterized protein</fullName>
    </submittedName>
</protein>
<feature type="compositionally biased region" description="Polar residues" evidence="1">
    <location>
        <begin position="434"/>
        <end position="450"/>
    </location>
</feature>
<evidence type="ECO:0000313" key="2">
    <source>
        <dbReference type="EMBL" id="KAH7936121.1"/>
    </source>
</evidence>
<dbReference type="InterPro" id="IPR037658">
    <property type="entry name" value="CBARP"/>
</dbReference>
<keyword evidence="3" id="KW-1185">Reference proteome</keyword>
<dbReference type="AlphaFoldDB" id="A0A9D4SNY4"/>
<accession>A0A9D4SNY4</accession>
<gene>
    <name evidence="2" type="ORF">HPB52_018522</name>
</gene>
<feature type="region of interest" description="Disordered" evidence="1">
    <location>
        <begin position="613"/>
        <end position="636"/>
    </location>
</feature>
<feature type="region of interest" description="Disordered" evidence="1">
    <location>
        <begin position="302"/>
        <end position="327"/>
    </location>
</feature>
<feature type="region of interest" description="Disordered" evidence="1">
    <location>
        <begin position="428"/>
        <end position="600"/>
    </location>
</feature>
<proteinExistence type="predicted"/>
<reference evidence="2" key="2">
    <citation type="submission" date="2021-09" db="EMBL/GenBank/DDBJ databases">
        <authorList>
            <person name="Jia N."/>
            <person name="Wang J."/>
            <person name="Shi W."/>
            <person name="Du L."/>
            <person name="Sun Y."/>
            <person name="Zhan W."/>
            <person name="Jiang J."/>
            <person name="Wang Q."/>
            <person name="Zhang B."/>
            <person name="Ji P."/>
            <person name="Sakyi L.B."/>
            <person name="Cui X."/>
            <person name="Yuan T."/>
            <person name="Jiang B."/>
            <person name="Yang W."/>
            <person name="Lam T.T.-Y."/>
            <person name="Chang Q."/>
            <person name="Ding S."/>
            <person name="Wang X."/>
            <person name="Zhu J."/>
            <person name="Ruan X."/>
            <person name="Zhao L."/>
            <person name="Wei J."/>
            <person name="Que T."/>
            <person name="Du C."/>
            <person name="Cheng J."/>
            <person name="Dai P."/>
            <person name="Han X."/>
            <person name="Huang E."/>
            <person name="Gao Y."/>
            <person name="Liu J."/>
            <person name="Shao H."/>
            <person name="Ye R."/>
            <person name="Li L."/>
            <person name="Wei W."/>
            <person name="Wang X."/>
            <person name="Wang C."/>
            <person name="Huo Q."/>
            <person name="Li W."/>
            <person name="Guo W."/>
            <person name="Chen H."/>
            <person name="Chen S."/>
            <person name="Zhou L."/>
            <person name="Zhou L."/>
            <person name="Ni X."/>
            <person name="Tian J."/>
            <person name="Zhou Y."/>
            <person name="Sheng Y."/>
            <person name="Liu T."/>
            <person name="Pan Y."/>
            <person name="Xia L."/>
            <person name="Li J."/>
            <person name="Zhao F."/>
            <person name="Cao W."/>
        </authorList>
    </citation>
    <scope>NUCLEOTIDE SEQUENCE</scope>
    <source>
        <strain evidence="2">Rsan-2018</strain>
        <tissue evidence="2">Larvae</tissue>
    </source>
</reference>
<feature type="compositionally biased region" description="Low complexity" evidence="1">
    <location>
        <begin position="455"/>
        <end position="469"/>
    </location>
</feature>
<feature type="region of interest" description="Disordered" evidence="1">
    <location>
        <begin position="652"/>
        <end position="721"/>
    </location>
</feature>
<sequence length="721" mass="77249">MSSRALIDSYEFTHSVEKKLPAAPVVHAPPSGSGQMPQLPKGKPEVKCESDPKRGSKRESKTKGLKSSASSGGNSVNIGNRGSSSIAKPEASSSSKPLDAGAAAEVKKKPEVVTASTSFAAEPLPPPAAEPEVLFPTCSTGAVPKRIVVQATSSSSSSSAKRGTAHGDSHSGSKSKARWASSGRIQRQASVCIPWYEEDQWYQEPQCSYWPSPPLRRLSVPARLTPPAPLSTSPRRDLSGEGWSEVPASLRESASTENPGLLEQSLDRMARRLLLKSRSLEEEPTTGGSVVCYNDIGSKEAVDYEESLSSPGALTPESDDPSEEDAETVRMQYRQLWQLRATFEEEETTTDCFEELSAADTASHVIEGEEEDRRLLQQHRNTGFSTSQESEAADEQQTRSSGGRIPNVPSEVRRHNYQVLLARRLQRRVEKGSADNSFDSMETDCSSTDASRTEGGVTTSSFDSTTDNTDGGGGGTSGVDGQGHASRLQQMKADSGYKSMESSNGNKPAKLSRKHVPLQELHAASAGSSGGPSSSRRSALRKRRQLEGGLLQMRARSEEAPASASCSSNLGSGLTAAEAAEALQSSSLSSEPLGSLQQETQGKVSVFQRFFRSTRRTSSARSASSSNSASKRVLMRDFSIDPKTDALFREFSRRDPAYDSPRSCSSSGQGASPRLGSSKLLSPQLSIEEEEGSEDSHSAMEDDWKPQGPCCDVPIARLPTD</sequence>
<evidence type="ECO:0000256" key="1">
    <source>
        <dbReference type="SAM" id="MobiDB-lite"/>
    </source>
</evidence>
<dbReference type="Proteomes" id="UP000821837">
    <property type="component" value="Unassembled WGS sequence"/>
</dbReference>
<dbReference type="GO" id="GO:0005886">
    <property type="term" value="C:plasma membrane"/>
    <property type="evidence" value="ECO:0007669"/>
    <property type="project" value="TreeGrafter"/>
</dbReference>
<dbReference type="PANTHER" id="PTHR28597:SF1">
    <property type="entry name" value="VOLTAGE-DEPENDENT CALCIUM CHANNEL BETA SUBUNIT-ASSOCIATED REGULATORY PROTEIN"/>
    <property type="match status" value="1"/>
</dbReference>
<name>A0A9D4SNY4_RHISA</name>
<comment type="caution">
    <text evidence="2">The sequence shown here is derived from an EMBL/GenBank/DDBJ whole genome shotgun (WGS) entry which is preliminary data.</text>
</comment>